<evidence type="ECO:0000256" key="1">
    <source>
        <dbReference type="SAM" id="MobiDB-lite"/>
    </source>
</evidence>
<reference evidence="3 4" key="1">
    <citation type="submission" date="2013-09" db="EMBL/GenBank/DDBJ databases">
        <authorList>
            <person name="Zeng Z."/>
            <person name="Chen C."/>
        </authorList>
    </citation>
    <scope>NUCLEOTIDE SEQUENCE [LARGE SCALE GENOMIC DNA]</scope>
    <source>
        <strain evidence="3 4">F44-8</strain>
    </source>
</reference>
<organism evidence="3 4">
    <name type="scientific">Flavobacterium beibuense F44-8</name>
    <dbReference type="NCBI Taxonomy" id="1406840"/>
    <lineage>
        <taxon>Bacteria</taxon>
        <taxon>Pseudomonadati</taxon>
        <taxon>Bacteroidota</taxon>
        <taxon>Flavobacteriia</taxon>
        <taxon>Flavobacteriales</taxon>
        <taxon>Flavobacteriaceae</taxon>
        <taxon>Flavobacterium</taxon>
    </lineage>
</organism>
<feature type="compositionally biased region" description="Acidic residues" evidence="1">
    <location>
        <begin position="31"/>
        <end position="45"/>
    </location>
</feature>
<gene>
    <name evidence="3" type="ORF">Q763_13435</name>
</gene>
<evidence type="ECO:0008006" key="5">
    <source>
        <dbReference type="Google" id="ProtNLM"/>
    </source>
</evidence>
<dbReference type="AlphaFoldDB" id="A0A0A2LH81"/>
<dbReference type="PROSITE" id="PS51257">
    <property type="entry name" value="PROKAR_LIPOPROTEIN"/>
    <property type="match status" value="1"/>
</dbReference>
<proteinExistence type="predicted"/>
<feature type="compositionally biased region" description="Basic and acidic residues" evidence="1">
    <location>
        <begin position="61"/>
        <end position="75"/>
    </location>
</feature>
<evidence type="ECO:0000313" key="3">
    <source>
        <dbReference type="EMBL" id="KGO79547.1"/>
    </source>
</evidence>
<keyword evidence="4" id="KW-1185">Reference proteome</keyword>
<feature type="signal peptide" evidence="2">
    <location>
        <begin position="1"/>
        <end position="23"/>
    </location>
</feature>
<dbReference type="Proteomes" id="UP000030129">
    <property type="component" value="Unassembled WGS sequence"/>
</dbReference>
<accession>A0A0A2LH81</accession>
<evidence type="ECO:0000313" key="4">
    <source>
        <dbReference type="Proteomes" id="UP000030129"/>
    </source>
</evidence>
<comment type="caution">
    <text evidence="3">The sequence shown here is derived from an EMBL/GenBank/DDBJ whole genome shotgun (WGS) entry which is preliminary data.</text>
</comment>
<feature type="region of interest" description="Disordered" evidence="1">
    <location>
        <begin position="23"/>
        <end position="75"/>
    </location>
</feature>
<name>A0A0A2LH81_9FLAO</name>
<dbReference type="EMBL" id="JRLV01000016">
    <property type="protein sequence ID" value="KGO79547.1"/>
    <property type="molecule type" value="Genomic_DNA"/>
</dbReference>
<sequence>MKKVVLSLAVMAMISFVSCKETAKEEGTEAQTEEVAPEATTEEVAPEAAPEVANDSTPAAEEVHTEEAHAEEAAH</sequence>
<dbReference type="RefSeq" id="WP_035135072.1">
    <property type="nucleotide sequence ID" value="NZ_JRLV01000016.1"/>
</dbReference>
<protein>
    <recommendedName>
        <fullName evidence="5">Lipoprotein</fullName>
    </recommendedName>
</protein>
<evidence type="ECO:0000256" key="2">
    <source>
        <dbReference type="SAM" id="SignalP"/>
    </source>
</evidence>
<feature type="chain" id="PRO_5002002199" description="Lipoprotein" evidence="2">
    <location>
        <begin position="24"/>
        <end position="75"/>
    </location>
</feature>
<keyword evidence="2" id="KW-0732">Signal</keyword>